<keyword evidence="4" id="KW-1185">Reference proteome</keyword>
<keyword evidence="1" id="KW-0175">Coiled coil</keyword>
<feature type="coiled-coil region" evidence="1">
    <location>
        <begin position="171"/>
        <end position="221"/>
    </location>
</feature>
<gene>
    <name evidence="3" type="ORF">ACFPO9_07965</name>
</gene>
<protein>
    <submittedName>
        <fullName evidence="3">DUF349 domain-containing protein</fullName>
    </submittedName>
</protein>
<feature type="compositionally biased region" description="Basic and acidic residues" evidence="2">
    <location>
        <begin position="316"/>
        <end position="345"/>
    </location>
</feature>
<evidence type="ECO:0000256" key="1">
    <source>
        <dbReference type="SAM" id="Coils"/>
    </source>
</evidence>
<feature type="compositionally biased region" description="Low complexity" evidence="2">
    <location>
        <begin position="18"/>
        <end position="43"/>
    </location>
</feature>
<feature type="compositionally biased region" description="Basic and acidic residues" evidence="2">
    <location>
        <begin position="1"/>
        <end position="16"/>
    </location>
</feature>
<dbReference type="EMBL" id="JBHSMZ010000005">
    <property type="protein sequence ID" value="MFC5548450.1"/>
    <property type="molecule type" value="Genomic_DNA"/>
</dbReference>
<feature type="region of interest" description="Disordered" evidence="2">
    <location>
        <begin position="1"/>
        <end position="43"/>
    </location>
</feature>
<dbReference type="InterPro" id="IPR007139">
    <property type="entry name" value="DUF349"/>
</dbReference>
<sequence length="894" mass="98179">MFEFLFKRPGDNKPGDKQPAGQEAQAGQAASTGAAGPGAAATPQRALQAEKLSRIQGDEAAAVEFVLQCEFSELRLTAAETIQSPELLERVHTAMRNTDRRVAKLMQSRLDAHRHREAERRRGETMLEQARSLLKDALLTPNHVADLDRKWAVIAAPELQDEFGAVRAALAQRLEAQVQLQRAMIDRLAALRRLPSEPLPAAELAIKLEALAQEQAQALQAPEQPSLPRGLVAEVGLEAQKLQASLHEIEAGQAALAAREAFLAAQQDKPHAELNPEALRKEWQRLPQAQQGAHGEAMAALQQRFEALLASLPQPEARKPREPKETPATKPKEQGRIEGKTEGRARGADQHFLDTMDAMEAALQQGSLGTAAELDKGLKEAREKNMRGMHLTPAQSDRLAHVRAELKRLSDWARWGGNVSREELIKSVEALPTQNLAMSELAKKVGTMRERWKALDSLSGAAPKSLWERFDAACGAAYAPAAAHFRHLADERHANAARGQGLIDEANAEIARLQSGEAEWKHVAGTVQRLRLAWSHLGAIDRKEKKRLDSLFTDALNTLQGPLEEQRKGEMAEREDIIEAAAAIDPHDRHALDTMRALQQRWQEHARALPLERKSEQALWQRFRAVCDEIFQRRKESMHEADIERRAHEAAKEAISARLEAAAAEVSPASAGKLLRDAAAEWQAIGPVPRAHEARVEKRYHAAVAQIQQQLEAARRAVGLAQAGQLRDKLRLVQALEQQVASGDGAGDADWEARWSALPPLEADMERALRARFDAALGALPEGRDGYAQLLERNRGTLLNELLRAEIRAGIDSGPEFARERLKLQVEVLQSSLKSGHGGGHGAGHKGGHKDGQKSGQTGGSAQLRELAALPALVDARTASRIEQLFMRLAREGK</sequence>
<proteinExistence type="predicted"/>
<evidence type="ECO:0000313" key="4">
    <source>
        <dbReference type="Proteomes" id="UP001596086"/>
    </source>
</evidence>
<dbReference type="Proteomes" id="UP001596086">
    <property type="component" value="Unassembled WGS sequence"/>
</dbReference>
<feature type="region of interest" description="Disordered" evidence="2">
    <location>
        <begin position="312"/>
        <end position="345"/>
    </location>
</feature>
<dbReference type="Pfam" id="PF03993">
    <property type="entry name" value="DUF349"/>
    <property type="match status" value="2"/>
</dbReference>
<dbReference type="RefSeq" id="WP_379769240.1">
    <property type="nucleotide sequence ID" value="NZ_JBHSMZ010000005.1"/>
</dbReference>
<comment type="caution">
    <text evidence="3">The sequence shown here is derived from an EMBL/GenBank/DDBJ whole genome shotgun (WGS) entry which is preliminary data.</text>
</comment>
<name>A0ABW0RXV7_9BURK</name>
<evidence type="ECO:0000313" key="3">
    <source>
        <dbReference type="EMBL" id="MFC5548450.1"/>
    </source>
</evidence>
<evidence type="ECO:0000256" key="2">
    <source>
        <dbReference type="SAM" id="MobiDB-lite"/>
    </source>
</evidence>
<feature type="region of interest" description="Disordered" evidence="2">
    <location>
        <begin position="833"/>
        <end position="859"/>
    </location>
</feature>
<accession>A0ABW0RXV7</accession>
<reference evidence="4" key="1">
    <citation type="journal article" date="2019" name="Int. J. Syst. Evol. Microbiol.">
        <title>The Global Catalogue of Microorganisms (GCM) 10K type strain sequencing project: providing services to taxonomists for standard genome sequencing and annotation.</title>
        <authorList>
            <consortium name="The Broad Institute Genomics Platform"/>
            <consortium name="The Broad Institute Genome Sequencing Center for Infectious Disease"/>
            <person name="Wu L."/>
            <person name="Ma J."/>
        </authorList>
    </citation>
    <scope>NUCLEOTIDE SEQUENCE [LARGE SCALE GENOMIC DNA]</scope>
    <source>
        <strain evidence="4">CGMCC 4.5798</strain>
    </source>
</reference>
<organism evidence="3 4">
    <name type="scientific">Massilia aerilata</name>
    <dbReference type="NCBI Taxonomy" id="453817"/>
    <lineage>
        <taxon>Bacteria</taxon>
        <taxon>Pseudomonadati</taxon>
        <taxon>Pseudomonadota</taxon>
        <taxon>Betaproteobacteria</taxon>
        <taxon>Burkholderiales</taxon>
        <taxon>Oxalobacteraceae</taxon>
        <taxon>Telluria group</taxon>
        <taxon>Massilia</taxon>
    </lineage>
</organism>